<feature type="region of interest" description="Disordered" evidence="1">
    <location>
        <begin position="172"/>
        <end position="204"/>
    </location>
</feature>
<evidence type="ECO:0000313" key="4">
    <source>
        <dbReference type="Proteomes" id="UP000077266"/>
    </source>
</evidence>
<feature type="domain" description="F-box" evidence="2">
    <location>
        <begin position="24"/>
        <end position="72"/>
    </location>
</feature>
<gene>
    <name evidence="3" type="ORF">EXIGLDRAFT_724615</name>
</gene>
<dbReference type="Gene3D" id="1.20.1280.50">
    <property type="match status" value="1"/>
</dbReference>
<evidence type="ECO:0000259" key="2">
    <source>
        <dbReference type="PROSITE" id="PS50181"/>
    </source>
</evidence>
<dbReference type="InterPro" id="IPR036047">
    <property type="entry name" value="F-box-like_dom_sf"/>
</dbReference>
<evidence type="ECO:0000256" key="1">
    <source>
        <dbReference type="SAM" id="MobiDB-lite"/>
    </source>
</evidence>
<dbReference type="EMBL" id="KV425908">
    <property type="protein sequence ID" value="KZV99600.1"/>
    <property type="molecule type" value="Genomic_DNA"/>
</dbReference>
<dbReference type="AlphaFoldDB" id="A0A165MQ77"/>
<dbReference type="InParanoid" id="A0A165MQ77"/>
<accession>A0A165MQ77</accession>
<sequence>MNSTGPALHPPDPTWKTTTHPSTVVAAFKLPVELLVAVFSRHTKPDVLMNMAQVCSHWKTIVFQVVALGTRLHHARPHTCAAGRTTPSRTVRHAHPLRRAQISNEWSSGRHEPVHVCSFTSVSKRWLSSDYPLRSLTEAETTLCGNSPRSREFLATITHATSEWANVVAQRASPRSCRSRTQGSRAPHGLRPRLDSLRSRSTVS</sequence>
<name>A0A165MQ77_EXIGL</name>
<protein>
    <recommendedName>
        <fullName evidence="2">F-box domain-containing protein</fullName>
    </recommendedName>
</protein>
<dbReference type="InterPro" id="IPR001810">
    <property type="entry name" value="F-box_dom"/>
</dbReference>
<keyword evidence="4" id="KW-1185">Reference proteome</keyword>
<dbReference type="SUPFAM" id="SSF81383">
    <property type="entry name" value="F-box domain"/>
    <property type="match status" value="1"/>
</dbReference>
<organism evidence="3 4">
    <name type="scientific">Exidia glandulosa HHB12029</name>
    <dbReference type="NCBI Taxonomy" id="1314781"/>
    <lineage>
        <taxon>Eukaryota</taxon>
        <taxon>Fungi</taxon>
        <taxon>Dikarya</taxon>
        <taxon>Basidiomycota</taxon>
        <taxon>Agaricomycotina</taxon>
        <taxon>Agaricomycetes</taxon>
        <taxon>Auriculariales</taxon>
        <taxon>Exidiaceae</taxon>
        <taxon>Exidia</taxon>
    </lineage>
</organism>
<evidence type="ECO:0000313" key="3">
    <source>
        <dbReference type="EMBL" id="KZV99600.1"/>
    </source>
</evidence>
<dbReference type="PROSITE" id="PS50181">
    <property type="entry name" value="FBOX"/>
    <property type="match status" value="1"/>
</dbReference>
<dbReference type="Pfam" id="PF12937">
    <property type="entry name" value="F-box-like"/>
    <property type="match status" value="1"/>
</dbReference>
<reference evidence="3 4" key="1">
    <citation type="journal article" date="2016" name="Mol. Biol. Evol.">
        <title>Comparative Genomics of Early-Diverging Mushroom-Forming Fungi Provides Insights into the Origins of Lignocellulose Decay Capabilities.</title>
        <authorList>
            <person name="Nagy L.G."/>
            <person name="Riley R."/>
            <person name="Tritt A."/>
            <person name="Adam C."/>
            <person name="Daum C."/>
            <person name="Floudas D."/>
            <person name="Sun H."/>
            <person name="Yadav J.S."/>
            <person name="Pangilinan J."/>
            <person name="Larsson K.H."/>
            <person name="Matsuura K."/>
            <person name="Barry K."/>
            <person name="Labutti K."/>
            <person name="Kuo R."/>
            <person name="Ohm R.A."/>
            <person name="Bhattacharya S.S."/>
            <person name="Shirouzu T."/>
            <person name="Yoshinaga Y."/>
            <person name="Martin F.M."/>
            <person name="Grigoriev I.V."/>
            <person name="Hibbett D.S."/>
        </authorList>
    </citation>
    <scope>NUCLEOTIDE SEQUENCE [LARGE SCALE GENOMIC DNA]</scope>
    <source>
        <strain evidence="3 4">HHB12029</strain>
    </source>
</reference>
<dbReference type="Proteomes" id="UP000077266">
    <property type="component" value="Unassembled WGS sequence"/>
</dbReference>
<proteinExistence type="predicted"/>